<evidence type="ECO:0000256" key="6">
    <source>
        <dbReference type="ARBA" id="ARBA00022729"/>
    </source>
</evidence>
<dbReference type="PRINTS" id="PR00019">
    <property type="entry name" value="LEURICHRPT"/>
</dbReference>
<comment type="similarity">
    <text evidence="2">Belongs to the RLP family.</text>
</comment>
<evidence type="ECO:0000256" key="1">
    <source>
        <dbReference type="ARBA" id="ARBA00004236"/>
    </source>
</evidence>
<evidence type="ECO:0000256" key="5">
    <source>
        <dbReference type="ARBA" id="ARBA00022692"/>
    </source>
</evidence>
<evidence type="ECO:0000256" key="3">
    <source>
        <dbReference type="ARBA" id="ARBA00022475"/>
    </source>
</evidence>
<keyword evidence="9 12" id="KW-0472">Membrane</keyword>
<keyword evidence="8 12" id="KW-1133">Transmembrane helix</keyword>
<proteinExistence type="inferred from homology"/>
<keyword evidence="5 12" id="KW-0812">Transmembrane</keyword>
<name>A0AAN7F7W8_QUERU</name>
<keyword evidence="3" id="KW-1003">Cell membrane</keyword>
<accession>A0AAN7F7W8</accession>
<dbReference type="GO" id="GO:0012505">
    <property type="term" value="C:endomembrane system"/>
    <property type="evidence" value="ECO:0007669"/>
    <property type="project" value="UniProtKB-SubCell"/>
</dbReference>
<gene>
    <name evidence="13" type="ORF">RGQ29_018874</name>
</gene>
<evidence type="ECO:0000313" key="14">
    <source>
        <dbReference type="Proteomes" id="UP001324115"/>
    </source>
</evidence>
<reference evidence="13 14" key="1">
    <citation type="journal article" date="2023" name="G3 (Bethesda)">
        <title>A haplotype-resolved chromosome-scale genome for Quercus rubra L. provides insights into the genetics of adaptive traits for red oak species.</title>
        <authorList>
            <person name="Kapoor B."/>
            <person name="Jenkins J."/>
            <person name="Schmutz J."/>
            <person name="Zhebentyayeva T."/>
            <person name="Kuelheim C."/>
            <person name="Coggeshall M."/>
            <person name="Heim C."/>
            <person name="Lasky J.R."/>
            <person name="Leites L."/>
            <person name="Islam-Faridi N."/>
            <person name="Romero-Severson J."/>
            <person name="DeLeo V.L."/>
            <person name="Lucas S.M."/>
            <person name="Lazic D."/>
            <person name="Gailing O."/>
            <person name="Carlson J."/>
            <person name="Staton M."/>
        </authorList>
    </citation>
    <scope>NUCLEOTIDE SEQUENCE [LARGE SCALE GENOMIC DNA]</scope>
    <source>
        <strain evidence="13">Pseudo-F2</strain>
    </source>
</reference>
<comment type="caution">
    <text evidence="13">The sequence shown here is derived from an EMBL/GenBank/DDBJ whole genome shotgun (WGS) entry which is preliminary data.</text>
</comment>
<evidence type="ECO:0000256" key="12">
    <source>
        <dbReference type="SAM" id="Phobius"/>
    </source>
</evidence>
<dbReference type="PANTHER" id="PTHR48062">
    <property type="entry name" value="RECEPTOR-LIKE PROTEIN 14"/>
    <property type="match status" value="1"/>
</dbReference>
<keyword evidence="6" id="KW-0732">Signal</keyword>
<evidence type="ECO:0000256" key="9">
    <source>
        <dbReference type="ARBA" id="ARBA00023136"/>
    </source>
</evidence>
<keyword evidence="7" id="KW-0677">Repeat</keyword>
<dbReference type="InterPro" id="IPR051502">
    <property type="entry name" value="RLP_Defense_Trigger"/>
</dbReference>
<evidence type="ECO:0000256" key="4">
    <source>
        <dbReference type="ARBA" id="ARBA00022614"/>
    </source>
</evidence>
<evidence type="ECO:0000313" key="13">
    <source>
        <dbReference type="EMBL" id="KAK4587640.1"/>
    </source>
</evidence>
<dbReference type="Gene3D" id="3.80.10.10">
    <property type="entry name" value="Ribonuclease Inhibitor"/>
    <property type="match status" value="1"/>
</dbReference>
<dbReference type="InterPro" id="IPR032675">
    <property type="entry name" value="LRR_dom_sf"/>
</dbReference>
<comment type="subcellular location">
    <subcellularLocation>
        <location evidence="1">Cell membrane</location>
    </subcellularLocation>
    <subcellularLocation>
        <location evidence="11">Endomembrane system</location>
        <topology evidence="11">Single-pass membrane protein</topology>
    </subcellularLocation>
</comment>
<keyword evidence="4" id="KW-0433">Leucine-rich repeat</keyword>
<dbReference type="AlphaFoldDB" id="A0AAN7F7W8"/>
<evidence type="ECO:0000256" key="11">
    <source>
        <dbReference type="ARBA" id="ARBA00037847"/>
    </source>
</evidence>
<keyword evidence="10" id="KW-0325">Glycoprotein</keyword>
<dbReference type="FunFam" id="3.80.10.10:FF:000111">
    <property type="entry name" value="LRR receptor-like serine/threonine-protein kinase ERECTA"/>
    <property type="match status" value="1"/>
</dbReference>
<dbReference type="InterPro" id="IPR001611">
    <property type="entry name" value="Leu-rich_rpt"/>
</dbReference>
<organism evidence="13 14">
    <name type="scientific">Quercus rubra</name>
    <name type="common">Northern red oak</name>
    <name type="synonym">Quercus borealis</name>
    <dbReference type="NCBI Taxonomy" id="3512"/>
    <lineage>
        <taxon>Eukaryota</taxon>
        <taxon>Viridiplantae</taxon>
        <taxon>Streptophyta</taxon>
        <taxon>Embryophyta</taxon>
        <taxon>Tracheophyta</taxon>
        <taxon>Spermatophyta</taxon>
        <taxon>Magnoliopsida</taxon>
        <taxon>eudicotyledons</taxon>
        <taxon>Gunneridae</taxon>
        <taxon>Pentapetalae</taxon>
        <taxon>rosids</taxon>
        <taxon>fabids</taxon>
        <taxon>Fagales</taxon>
        <taxon>Fagaceae</taxon>
        <taxon>Quercus</taxon>
    </lineage>
</organism>
<evidence type="ECO:0000256" key="2">
    <source>
        <dbReference type="ARBA" id="ARBA00009592"/>
    </source>
</evidence>
<sequence>MSGLDFSCNNLTGGIPIELGQISGILSLNLSHNQLTGSIPETLSNMTELESLDLSHNSLSGEIPPQLIALHFLEVFSVAYNNLSGRTPDMKAQFGTFNASSYEENQFLCGPPLERNCTTKDDSPPTPTKSSDVNDGKWYKVDQTVFFTSFSVSYIIFCLGVITVLYINPHWRLQCFNLVEDCMYSCYFSVVITLRKLAIRLYN</sequence>
<evidence type="ECO:0000256" key="10">
    <source>
        <dbReference type="ARBA" id="ARBA00023180"/>
    </source>
</evidence>
<dbReference type="GO" id="GO:0005886">
    <property type="term" value="C:plasma membrane"/>
    <property type="evidence" value="ECO:0007669"/>
    <property type="project" value="UniProtKB-SubCell"/>
</dbReference>
<dbReference type="SUPFAM" id="SSF52058">
    <property type="entry name" value="L domain-like"/>
    <property type="match status" value="1"/>
</dbReference>
<evidence type="ECO:0000256" key="8">
    <source>
        <dbReference type="ARBA" id="ARBA00022989"/>
    </source>
</evidence>
<dbReference type="EMBL" id="JAXUIC010000005">
    <property type="protein sequence ID" value="KAK4587640.1"/>
    <property type="molecule type" value="Genomic_DNA"/>
</dbReference>
<protein>
    <submittedName>
        <fullName evidence="13">Uncharacterized protein</fullName>
    </submittedName>
</protein>
<dbReference type="Pfam" id="PF13855">
    <property type="entry name" value="LRR_8"/>
    <property type="match status" value="1"/>
</dbReference>
<dbReference type="Proteomes" id="UP001324115">
    <property type="component" value="Unassembled WGS sequence"/>
</dbReference>
<evidence type="ECO:0000256" key="7">
    <source>
        <dbReference type="ARBA" id="ARBA00022737"/>
    </source>
</evidence>
<dbReference type="PANTHER" id="PTHR48062:SF52">
    <property type="entry name" value="RECEPTOR-LIKE PROTEIN 8-RELATED"/>
    <property type="match status" value="1"/>
</dbReference>
<keyword evidence="14" id="KW-1185">Reference proteome</keyword>
<feature type="transmembrane region" description="Helical" evidence="12">
    <location>
        <begin position="145"/>
        <end position="167"/>
    </location>
</feature>